<feature type="binding site" evidence="12">
    <location>
        <position position="268"/>
    </location>
    <ligand>
        <name>K(+)</name>
        <dbReference type="ChEBI" id="CHEBI:29103"/>
    </ligand>
</feature>
<keyword evidence="11 12" id="KW-0119">Carbohydrate metabolism</keyword>
<evidence type="ECO:0000256" key="2">
    <source>
        <dbReference type="ARBA" id="ARBA00012035"/>
    </source>
</evidence>
<dbReference type="HAMAP" id="MF_01987">
    <property type="entry name" value="Ribokinase"/>
    <property type="match status" value="1"/>
</dbReference>
<dbReference type="PROSITE" id="PS00584">
    <property type="entry name" value="PFKB_KINASES_2"/>
    <property type="match status" value="1"/>
</dbReference>
<dbReference type="PANTHER" id="PTHR10584">
    <property type="entry name" value="SUGAR KINASE"/>
    <property type="match status" value="1"/>
</dbReference>
<feature type="binding site" evidence="12">
    <location>
        <position position="307"/>
    </location>
    <ligand>
        <name>K(+)</name>
        <dbReference type="ChEBI" id="CHEBI:29103"/>
    </ligand>
</feature>
<organism evidence="14 15">
    <name type="scientific">Zhihengliuella alba</name>
    <dbReference type="NCBI Taxonomy" id="547018"/>
    <lineage>
        <taxon>Bacteria</taxon>
        <taxon>Bacillati</taxon>
        <taxon>Actinomycetota</taxon>
        <taxon>Actinomycetes</taxon>
        <taxon>Micrococcales</taxon>
        <taxon>Micrococcaceae</taxon>
        <taxon>Zhihengliuella</taxon>
    </lineage>
</organism>
<keyword evidence="6 12" id="KW-0547">Nucleotide-binding</keyword>
<keyword evidence="7 12" id="KW-0418">Kinase</keyword>
<feature type="active site" description="Proton acceptor" evidence="12">
    <location>
        <position position="274"/>
    </location>
</feature>
<comment type="activity regulation">
    <text evidence="12">Activated by a monovalent cation that binds near, but not in, the active site. The most likely occupant of the site in vivo is potassium. Ion binding induces a conformational change that may alter substrate affinity.</text>
</comment>
<dbReference type="SUPFAM" id="SSF53613">
    <property type="entry name" value="Ribokinase-like"/>
    <property type="match status" value="1"/>
</dbReference>
<dbReference type="InterPro" id="IPR029056">
    <property type="entry name" value="Ribokinase-like"/>
</dbReference>
<feature type="binding site" evidence="12">
    <location>
        <position position="189"/>
    </location>
    <ligand>
        <name>ATP</name>
        <dbReference type="ChEBI" id="CHEBI:30616"/>
    </ligand>
</feature>
<name>A0ABP7E1D5_9MICC</name>
<dbReference type="InterPro" id="IPR011611">
    <property type="entry name" value="PfkB_dom"/>
</dbReference>
<reference evidence="15" key="1">
    <citation type="journal article" date="2019" name="Int. J. Syst. Evol. Microbiol.">
        <title>The Global Catalogue of Microorganisms (GCM) 10K type strain sequencing project: providing services to taxonomists for standard genome sequencing and annotation.</title>
        <authorList>
            <consortium name="The Broad Institute Genomics Platform"/>
            <consortium name="The Broad Institute Genome Sequencing Center for Infectious Disease"/>
            <person name="Wu L."/>
            <person name="Ma J."/>
        </authorList>
    </citation>
    <scope>NUCLEOTIDE SEQUENCE [LARGE SCALE GENOMIC DNA]</scope>
    <source>
        <strain evidence="15">JCM 16961</strain>
    </source>
</reference>
<feature type="binding site" evidence="12">
    <location>
        <begin position="42"/>
        <end position="46"/>
    </location>
    <ligand>
        <name>substrate</name>
    </ligand>
</feature>
<keyword evidence="15" id="KW-1185">Reference proteome</keyword>
<sequence length="324" mass="32319">MNQPARVTVVGSSNADLAVTMPRLPGPGETLLAHSFTVSPGGKGANQALAAALAGAPTEFIGAVGRDANAEEALRLLREAGVELGRVRTVDGPTGVALISIDDRGENSIAVVPGANGTVTADFVREVGGGDGAAGLGGVVVLQGEIPAEAVEEAVRQAAVGGARVVLNLAPVIELAREAVLAADPLVANEHEAALVLEMLGAPVAADADAETMARELCARGLRSVVITLGAAGSLVAELDRIEHDGGPGQSGEPTLTRVEAVRVSAVDTTGAGDAYTGALAARLAHGDSLVEAAGFAARFSAASVTRPGAQASYPRSLDEVDAL</sequence>
<gene>
    <name evidence="12" type="primary">rbsK</name>
    <name evidence="14" type="ORF">GCM10022377_27320</name>
</gene>
<evidence type="ECO:0000256" key="1">
    <source>
        <dbReference type="ARBA" id="ARBA00005380"/>
    </source>
</evidence>
<dbReference type="EC" id="2.7.1.15" evidence="2 12"/>
<feature type="binding site" evidence="12">
    <location>
        <position position="304"/>
    </location>
    <ligand>
        <name>K(+)</name>
        <dbReference type="ChEBI" id="CHEBI:29103"/>
    </ligand>
</feature>
<comment type="catalytic activity">
    <reaction evidence="12">
        <text>D-ribose + ATP = D-ribose 5-phosphate + ADP + H(+)</text>
        <dbReference type="Rhea" id="RHEA:13697"/>
        <dbReference type="ChEBI" id="CHEBI:15378"/>
        <dbReference type="ChEBI" id="CHEBI:30616"/>
        <dbReference type="ChEBI" id="CHEBI:47013"/>
        <dbReference type="ChEBI" id="CHEBI:78346"/>
        <dbReference type="ChEBI" id="CHEBI:456216"/>
        <dbReference type="EC" id="2.7.1.15"/>
    </reaction>
</comment>
<evidence type="ECO:0000256" key="7">
    <source>
        <dbReference type="ARBA" id="ARBA00022777"/>
    </source>
</evidence>
<evidence type="ECO:0000256" key="12">
    <source>
        <dbReference type="HAMAP-Rule" id="MF_01987"/>
    </source>
</evidence>
<comment type="subcellular location">
    <subcellularLocation>
        <location evidence="12">Cytoplasm</location>
    </subcellularLocation>
</comment>
<dbReference type="Pfam" id="PF00294">
    <property type="entry name" value="PfkB"/>
    <property type="match status" value="1"/>
</dbReference>
<evidence type="ECO:0000313" key="15">
    <source>
        <dbReference type="Proteomes" id="UP001501536"/>
    </source>
</evidence>
<dbReference type="RefSeq" id="WP_344885847.1">
    <property type="nucleotide sequence ID" value="NZ_BAABCJ010000007.1"/>
</dbReference>
<keyword evidence="5 12" id="KW-0479">Metal-binding</keyword>
<comment type="similarity">
    <text evidence="1">Belongs to the carbohydrate kinase pfkB family.</text>
</comment>
<dbReference type="InterPro" id="IPR011877">
    <property type="entry name" value="Ribokinase"/>
</dbReference>
<comment type="caution">
    <text evidence="12">Lacks conserved residue(s) required for the propagation of feature annotation.</text>
</comment>
<keyword evidence="9 12" id="KW-0460">Magnesium</keyword>
<evidence type="ECO:0000256" key="10">
    <source>
        <dbReference type="ARBA" id="ARBA00022958"/>
    </source>
</evidence>
<feature type="binding site" evidence="12">
    <location>
        <position position="270"/>
    </location>
    <ligand>
        <name>K(+)</name>
        <dbReference type="ChEBI" id="CHEBI:29103"/>
    </ligand>
</feature>
<dbReference type="InterPro" id="IPR002139">
    <property type="entry name" value="Ribo/fructo_kinase"/>
</dbReference>
<comment type="pathway">
    <text evidence="12">Carbohydrate metabolism; D-ribose degradation; D-ribose 5-phosphate from beta-D-ribopyranose: step 2/2.</text>
</comment>
<feature type="binding site" evidence="12">
    <location>
        <begin position="273"/>
        <end position="274"/>
    </location>
    <ligand>
        <name>ATP</name>
        <dbReference type="ChEBI" id="CHEBI:30616"/>
    </ligand>
</feature>
<dbReference type="EMBL" id="BAABCJ010000007">
    <property type="protein sequence ID" value="GAA3712302.1"/>
    <property type="molecule type" value="Genomic_DNA"/>
</dbReference>
<evidence type="ECO:0000256" key="8">
    <source>
        <dbReference type="ARBA" id="ARBA00022840"/>
    </source>
</evidence>
<comment type="similarity">
    <text evidence="12">Belongs to the carbohydrate kinase PfkB family. Ribokinase subfamily.</text>
</comment>
<proteinExistence type="inferred from homology"/>
<evidence type="ECO:0000256" key="4">
    <source>
        <dbReference type="ARBA" id="ARBA00022679"/>
    </source>
</evidence>
<dbReference type="PRINTS" id="PR00990">
    <property type="entry name" value="RIBOKINASE"/>
</dbReference>
<dbReference type="Gene3D" id="3.40.1190.20">
    <property type="match status" value="1"/>
</dbReference>
<comment type="subunit">
    <text evidence="12">Homodimer.</text>
</comment>
<keyword evidence="8 12" id="KW-0067">ATP-binding</keyword>
<keyword evidence="4 12" id="KW-0808">Transferase</keyword>
<feature type="binding site" evidence="12">
    <location>
        <position position="145"/>
    </location>
    <ligand>
        <name>substrate</name>
    </ligand>
</feature>
<dbReference type="PANTHER" id="PTHR10584:SF166">
    <property type="entry name" value="RIBOKINASE"/>
    <property type="match status" value="1"/>
</dbReference>
<evidence type="ECO:0000256" key="6">
    <source>
        <dbReference type="ARBA" id="ARBA00022741"/>
    </source>
</evidence>
<feature type="binding site" evidence="12">
    <location>
        <position position="313"/>
    </location>
    <ligand>
        <name>K(+)</name>
        <dbReference type="ChEBI" id="CHEBI:29103"/>
    </ligand>
</feature>
<protein>
    <recommendedName>
        <fullName evidence="3 12">Ribokinase</fullName>
        <shortName evidence="12">RK</shortName>
        <ecNumber evidence="2 12">2.7.1.15</ecNumber>
    </recommendedName>
</protein>
<keyword evidence="10 12" id="KW-0630">Potassium</keyword>
<evidence type="ECO:0000259" key="13">
    <source>
        <dbReference type="Pfam" id="PF00294"/>
    </source>
</evidence>
<dbReference type="Proteomes" id="UP001501536">
    <property type="component" value="Unassembled WGS sequence"/>
</dbReference>
<feature type="binding site" evidence="12">
    <location>
        <position position="309"/>
    </location>
    <ligand>
        <name>K(+)</name>
        <dbReference type="ChEBI" id="CHEBI:29103"/>
    </ligand>
</feature>
<comment type="function">
    <text evidence="12">Catalyzes the phosphorylation of ribose at O-5 in a reaction requiring ATP and magnesium. The resulting D-ribose-5-phosphate can then be used either for sythesis of nucleotides, histidine, and tryptophan, or as a component of the pentose phosphate pathway.</text>
</comment>
<evidence type="ECO:0000256" key="3">
    <source>
        <dbReference type="ARBA" id="ARBA00016943"/>
    </source>
</evidence>
<feature type="binding site" evidence="12">
    <location>
        <begin position="14"/>
        <end position="16"/>
    </location>
    <ligand>
        <name>substrate</name>
    </ligand>
</feature>
<feature type="binding site" evidence="12">
    <location>
        <begin position="228"/>
        <end position="233"/>
    </location>
    <ligand>
        <name>ATP</name>
        <dbReference type="ChEBI" id="CHEBI:30616"/>
    </ligand>
</feature>
<evidence type="ECO:0000256" key="9">
    <source>
        <dbReference type="ARBA" id="ARBA00022842"/>
    </source>
</evidence>
<dbReference type="CDD" id="cd01174">
    <property type="entry name" value="ribokinase"/>
    <property type="match status" value="1"/>
</dbReference>
<feature type="binding site" evidence="12">
    <location>
        <position position="274"/>
    </location>
    <ligand>
        <name>substrate</name>
    </ligand>
</feature>
<evidence type="ECO:0000256" key="5">
    <source>
        <dbReference type="ARBA" id="ARBA00022723"/>
    </source>
</evidence>
<comment type="cofactor">
    <cofactor evidence="12">
        <name>Mg(2+)</name>
        <dbReference type="ChEBI" id="CHEBI:18420"/>
    </cofactor>
    <text evidence="12">Requires a divalent cation, most likely magnesium in vivo, as an electrophilic catalyst to aid phosphoryl group transfer. It is the chelate of the metal and the nucleotide that is the actual substrate.</text>
</comment>
<feature type="domain" description="Carbohydrate kinase PfkB" evidence="13">
    <location>
        <begin position="6"/>
        <end position="315"/>
    </location>
</feature>
<dbReference type="InterPro" id="IPR002173">
    <property type="entry name" value="Carboh/pur_kinase_PfkB_CS"/>
</dbReference>
<evidence type="ECO:0000256" key="11">
    <source>
        <dbReference type="ARBA" id="ARBA00023277"/>
    </source>
</evidence>
<accession>A0ABP7E1D5</accession>
<evidence type="ECO:0000313" key="14">
    <source>
        <dbReference type="EMBL" id="GAA3712302.1"/>
    </source>
</evidence>
<keyword evidence="12" id="KW-0963">Cytoplasm</keyword>
<comment type="caution">
    <text evidence="14">The sequence shown here is derived from an EMBL/GenBank/DDBJ whole genome shotgun (WGS) entry which is preliminary data.</text>
</comment>